<dbReference type="PANTHER" id="PTHR31032">
    <property type="entry name" value="PGR5-LIKE PROTEIN 1B, CHLOROPLASTIC"/>
    <property type="match status" value="1"/>
</dbReference>
<dbReference type="EMBL" id="JXTB01000023">
    <property type="protein sequence ID" value="PON75556.1"/>
    <property type="molecule type" value="Genomic_DNA"/>
</dbReference>
<name>A0A2P5DQJ6_PARAD</name>
<evidence type="ECO:0000313" key="4">
    <source>
        <dbReference type="Proteomes" id="UP000237105"/>
    </source>
</evidence>
<dbReference type="AlphaFoldDB" id="A0A2P5DQJ6"/>
<comment type="caution">
    <text evidence="3">The sequence shown here is derived from an EMBL/GenBank/DDBJ whole genome shotgun (WGS) entry which is preliminary data.</text>
</comment>
<proteinExistence type="predicted"/>
<feature type="region of interest" description="Disordered" evidence="1">
    <location>
        <begin position="33"/>
        <end position="52"/>
    </location>
</feature>
<keyword evidence="2" id="KW-1133">Transmembrane helix</keyword>
<feature type="transmembrane region" description="Helical" evidence="2">
    <location>
        <begin position="193"/>
        <end position="214"/>
    </location>
</feature>
<dbReference type="InterPro" id="IPR039987">
    <property type="entry name" value="PGRL1"/>
</dbReference>
<feature type="transmembrane region" description="Helical" evidence="2">
    <location>
        <begin position="150"/>
        <end position="173"/>
    </location>
</feature>
<evidence type="ECO:0000256" key="2">
    <source>
        <dbReference type="SAM" id="Phobius"/>
    </source>
</evidence>
<dbReference type="OrthoDB" id="567232at2759"/>
<keyword evidence="4" id="KW-1185">Reference proteome</keyword>
<accession>A0A2P5DQJ6</accession>
<dbReference type="GO" id="GO:0009535">
    <property type="term" value="C:chloroplast thylakoid membrane"/>
    <property type="evidence" value="ECO:0007669"/>
    <property type="project" value="InterPro"/>
</dbReference>
<organism evidence="3 4">
    <name type="scientific">Parasponia andersonii</name>
    <name type="common">Sponia andersonii</name>
    <dbReference type="NCBI Taxonomy" id="3476"/>
    <lineage>
        <taxon>Eukaryota</taxon>
        <taxon>Viridiplantae</taxon>
        <taxon>Streptophyta</taxon>
        <taxon>Embryophyta</taxon>
        <taxon>Tracheophyta</taxon>
        <taxon>Spermatophyta</taxon>
        <taxon>Magnoliopsida</taxon>
        <taxon>eudicotyledons</taxon>
        <taxon>Gunneridae</taxon>
        <taxon>Pentapetalae</taxon>
        <taxon>rosids</taxon>
        <taxon>fabids</taxon>
        <taxon>Rosales</taxon>
        <taxon>Cannabaceae</taxon>
        <taxon>Parasponia</taxon>
    </lineage>
</organism>
<gene>
    <name evidence="3" type="ORF">PanWU01x14_041810</name>
</gene>
<keyword evidence="2" id="KW-0812">Transmembrane</keyword>
<reference evidence="4" key="1">
    <citation type="submission" date="2016-06" db="EMBL/GenBank/DDBJ databases">
        <title>Parallel loss of symbiosis genes in relatives of nitrogen-fixing non-legume Parasponia.</title>
        <authorList>
            <person name="Van Velzen R."/>
            <person name="Holmer R."/>
            <person name="Bu F."/>
            <person name="Rutten L."/>
            <person name="Van Zeijl A."/>
            <person name="Liu W."/>
            <person name="Santuari L."/>
            <person name="Cao Q."/>
            <person name="Sharma T."/>
            <person name="Shen D."/>
            <person name="Roswanjaya Y."/>
            <person name="Wardhani T."/>
            <person name="Kalhor M.S."/>
            <person name="Jansen J."/>
            <person name="Van den Hoogen J."/>
            <person name="Gungor B."/>
            <person name="Hartog M."/>
            <person name="Hontelez J."/>
            <person name="Verver J."/>
            <person name="Yang W.-C."/>
            <person name="Schijlen E."/>
            <person name="Repin R."/>
            <person name="Schilthuizen M."/>
            <person name="Schranz E."/>
            <person name="Heidstra R."/>
            <person name="Miyata K."/>
            <person name="Fedorova E."/>
            <person name="Kohlen W."/>
            <person name="Bisseling T."/>
            <person name="Smit S."/>
            <person name="Geurts R."/>
        </authorList>
    </citation>
    <scope>NUCLEOTIDE SEQUENCE [LARGE SCALE GENOMIC DNA]</scope>
    <source>
        <strain evidence="4">cv. WU1-14</strain>
    </source>
</reference>
<dbReference type="STRING" id="3476.A0A2P5DQJ6"/>
<feature type="region of interest" description="Disordered" evidence="1">
    <location>
        <begin position="1"/>
        <end position="22"/>
    </location>
</feature>
<keyword evidence="2" id="KW-0472">Membrane</keyword>
<evidence type="ECO:0000313" key="3">
    <source>
        <dbReference type="EMBL" id="PON75556.1"/>
    </source>
</evidence>
<dbReference type="Proteomes" id="UP000237105">
    <property type="component" value="Unassembled WGS sequence"/>
</dbReference>
<dbReference type="GO" id="GO:0009773">
    <property type="term" value="P:photosynthetic electron transport in photosystem I"/>
    <property type="evidence" value="ECO:0007669"/>
    <property type="project" value="InterPro"/>
</dbReference>
<dbReference type="GO" id="GO:0016730">
    <property type="term" value="F:oxidoreductase activity, acting on iron-sulfur proteins as donors"/>
    <property type="evidence" value="ECO:0007669"/>
    <property type="project" value="InterPro"/>
</dbReference>
<sequence>MSPNCMAPSPPRSMASGTSPSFSPHVIGSSFPELARTSRPGAPSSVRISSVNGSNFPTRDDLVQGPSCIYIGPIETASKETLEALYRQARDSYYSGKPLIVDDMFDRVELKLRWYGSKCVVKYPRCSLRRQSTYADAEEDLSQVFTLASIWVLFLAIGSSACIMPVIYTIGLAYQDAVESGLSYLSQVPALEFLATVNGVLFMVFGSLVGYPIASASVKVLRGLWRNDLVALKGACPNCGEEVFAFVKSDQANDSPHRADCHVCESLLEFRTKAEKSVSRLGRRWVYGRIYLVSRRNRRQR</sequence>
<protein>
    <submittedName>
        <fullName evidence="3">PGR5-like A protein</fullName>
    </submittedName>
</protein>
<dbReference type="PANTHER" id="PTHR31032:SF2">
    <property type="entry name" value="PGR5-LIKE A PROTEIN"/>
    <property type="match status" value="1"/>
</dbReference>
<evidence type="ECO:0000256" key="1">
    <source>
        <dbReference type="SAM" id="MobiDB-lite"/>
    </source>
</evidence>